<dbReference type="Gene3D" id="2.170.270.10">
    <property type="entry name" value="SET domain"/>
    <property type="match status" value="1"/>
</dbReference>
<dbReference type="OrthoDB" id="9790349at2"/>
<evidence type="ECO:0000256" key="4">
    <source>
        <dbReference type="ARBA" id="ARBA00022679"/>
    </source>
</evidence>
<dbReference type="GO" id="GO:0008168">
    <property type="term" value="F:methyltransferase activity"/>
    <property type="evidence" value="ECO:0007669"/>
    <property type="project" value="UniProtKB-KW"/>
</dbReference>
<dbReference type="Proteomes" id="UP000003688">
    <property type="component" value="Unassembled WGS sequence"/>
</dbReference>
<keyword evidence="4" id="KW-0808">Transferase</keyword>
<dbReference type="STRING" id="320771.Cflav_PD1759"/>
<dbReference type="PANTHER" id="PTHR22884">
    <property type="entry name" value="SET DOMAIN PROTEINS"/>
    <property type="match status" value="1"/>
</dbReference>
<dbReference type="InterPro" id="IPR046341">
    <property type="entry name" value="SET_dom_sf"/>
</dbReference>
<dbReference type="SMART" id="SM00317">
    <property type="entry name" value="SET"/>
    <property type="match status" value="1"/>
</dbReference>
<dbReference type="EMBL" id="ABOX02000041">
    <property type="protein sequence ID" value="EEF58569.1"/>
    <property type="molecule type" value="Genomic_DNA"/>
</dbReference>
<gene>
    <name evidence="8" type="ORF">Cflav_PD1759</name>
</gene>
<evidence type="ECO:0000313" key="8">
    <source>
        <dbReference type="EMBL" id="EEF58569.1"/>
    </source>
</evidence>
<keyword evidence="3" id="KW-0489">Methyltransferase</keyword>
<keyword evidence="2" id="KW-0158">Chromosome</keyword>
<evidence type="ECO:0000256" key="3">
    <source>
        <dbReference type="ARBA" id="ARBA00022603"/>
    </source>
</evidence>
<accession>B9XNM9</accession>
<dbReference type="PROSITE" id="PS50868">
    <property type="entry name" value="POST_SET"/>
    <property type="match status" value="1"/>
</dbReference>
<dbReference type="InterPro" id="IPR050777">
    <property type="entry name" value="SET2_Histone-Lys_MeTrsfase"/>
</dbReference>
<comment type="subcellular location">
    <subcellularLocation>
        <location evidence="1">Chromosome</location>
    </subcellularLocation>
</comment>
<name>B9XNM9_PEDPL</name>
<keyword evidence="5" id="KW-0949">S-adenosyl-L-methionine</keyword>
<feature type="domain" description="SET" evidence="6">
    <location>
        <begin position="32"/>
        <end position="139"/>
    </location>
</feature>
<dbReference type="AlphaFoldDB" id="B9XNM9"/>
<feature type="domain" description="Post-SET" evidence="7">
    <location>
        <begin position="146"/>
        <end position="162"/>
    </location>
</feature>
<dbReference type="InterPro" id="IPR003616">
    <property type="entry name" value="Post-SET_dom"/>
</dbReference>
<proteinExistence type="predicted"/>
<evidence type="ECO:0000256" key="5">
    <source>
        <dbReference type="ARBA" id="ARBA00022691"/>
    </source>
</evidence>
<evidence type="ECO:0000259" key="7">
    <source>
        <dbReference type="PROSITE" id="PS50868"/>
    </source>
</evidence>
<dbReference type="GO" id="GO:0032259">
    <property type="term" value="P:methylation"/>
    <property type="evidence" value="ECO:0007669"/>
    <property type="project" value="UniProtKB-KW"/>
</dbReference>
<keyword evidence="9" id="KW-1185">Reference proteome</keyword>
<dbReference type="InterPro" id="IPR001214">
    <property type="entry name" value="SET_dom"/>
</dbReference>
<reference evidence="8 9" key="1">
    <citation type="journal article" date="2011" name="J. Bacteriol.">
        <title>Genome sequence of 'Pedosphaera parvula' Ellin514, an aerobic Verrucomicrobial isolate from pasture soil.</title>
        <authorList>
            <person name="Kant R."/>
            <person name="van Passel M.W."/>
            <person name="Sangwan P."/>
            <person name="Palva A."/>
            <person name="Lucas S."/>
            <person name="Copeland A."/>
            <person name="Lapidus A."/>
            <person name="Glavina Del Rio T."/>
            <person name="Dalin E."/>
            <person name="Tice H."/>
            <person name="Bruce D."/>
            <person name="Goodwin L."/>
            <person name="Pitluck S."/>
            <person name="Chertkov O."/>
            <person name="Larimer F.W."/>
            <person name="Land M.L."/>
            <person name="Hauser L."/>
            <person name="Brettin T.S."/>
            <person name="Detter J.C."/>
            <person name="Han S."/>
            <person name="de Vos W.M."/>
            <person name="Janssen P.H."/>
            <person name="Smidt H."/>
        </authorList>
    </citation>
    <scope>NUCLEOTIDE SEQUENCE [LARGE SCALE GENOMIC DNA]</scope>
    <source>
        <strain evidence="8 9">Ellin514</strain>
    </source>
</reference>
<evidence type="ECO:0000259" key="6">
    <source>
        <dbReference type="PROSITE" id="PS50280"/>
    </source>
</evidence>
<evidence type="ECO:0000313" key="9">
    <source>
        <dbReference type="Proteomes" id="UP000003688"/>
    </source>
</evidence>
<dbReference type="SUPFAM" id="SSF82199">
    <property type="entry name" value="SET domain"/>
    <property type="match status" value="1"/>
</dbReference>
<dbReference type="Pfam" id="PF00856">
    <property type="entry name" value="SET"/>
    <property type="match status" value="1"/>
</dbReference>
<comment type="caution">
    <text evidence="8">The sequence shown here is derived from an EMBL/GenBank/DDBJ whole genome shotgun (WGS) entry which is preliminary data.</text>
</comment>
<dbReference type="RefSeq" id="WP_007417416.1">
    <property type="nucleotide sequence ID" value="NZ_ABOX02000041.1"/>
</dbReference>
<dbReference type="GO" id="GO:0005694">
    <property type="term" value="C:chromosome"/>
    <property type="evidence" value="ECO:0007669"/>
    <property type="project" value="UniProtKB-SubCell"/>
</dbReference>
<evidence type="ECO:0000256" key="1">
    <source>
        <dbReference type="ARBA" id="ARBA00004286"/>
    </source>
</evidence>
<organism evidence="8 9">
    <name type="scientific">Pedosphaera parvula (strain Ellin514)</name>
    <dbReference type="NCBI Taxonomy" id="320771"/>
    <lineage>
        <taxon>Bacteria</taxon>
        <taxon>Pseudomonadati</taxon>
        <taxon>Verrucomicrobiota</taxon>
        <taxon>Pedosphaerae</taxon>
        <taxon>Pedosphaerales</taxon>
        <taxon>Pedosphaeraceae</taxon>
        <taxon>Pedosphaera</taxon>
    </lineage>
</organism>
<evidence type="ECO:0000256" key="2">
    <source>
        <dbReference type="ARBA" id="ARBA00022454"/>
    </source>
</evidence>
<dbReference type="PROSITE" id="PS50280">
    <property type="entry name" value="SET"/>
    <property type="match status" value="1"/>
</dbReference>
<sequence length="190" mass="21407">MSAKINHQPELPPPVSESDDNLIMNAMSYRAPKTEVRESSIHGKGLFAKEVIAMGEIVAVKGGHIFTGHEWKILEQQLGPAEIQITEGLFIAPAAQEQRDGCMLYTNHSCDPNIAIQGQIVFVAMRDIAPGEELTHDWATTDDLEYVMECKCGRPNCRGTITGKDWMNKKLQEKYKGWFCWFIQRKIDAL</sequence>
<protein>
    <submittedName>
        <fullName evidence="8">Nuclear protein SET</fullName>
    </submittedName>
</protein>